<dbReference type="Proteomes" id="UP001470230">
    <property type="component" value="Unassembled WGS sequence"/>
</dbReference>
<evidence type="ECO:0000313" key="3">
    <source>
        <dbReference type="Proteomes" id="UP001470230"/>
    </source>
</evidence>
<name>A0ABR2KA02_9EUKA</name>
<feature type="compositionally biased region" description="Acidic residues" evidence="1">
    <location>
        <begin position="174"/>
        <end position="184"/>
    </location>
</feature>
<feature type="compositionally biased region" description="Low complexity" evidence="1">
    <location>
        <begin position="117"/>
        <end position="134"/>
    </location>
</feature>
<evidence type="ECO:0000256" key="1">
    <source>
        <dbReference type="SAM" id="MobiDB-lite"/>
    </source>
</evidence>
<reference evidence="2 3" key="1">
    <citation type="submission" date="2024-04" db="EMBL/GenBank/DDBJ databases">
        <title>Tritrichomonas musculus Genome.</title>
        <authorList>
            <person name="Alves-Ferreira E."/>
            <person name="Grigg M."/>
            <person name="Lorenzi H."/>
            <person name="Galac M."/>
        </authorList>
    </citation>
    <scope>NUCLEOTIDE SEQUENCE [LARGE SCALE GENOMIC DNA]</scope>
    <source>
        <strain evidence="2 3">EAF2021</strain>
    </source>
</reference>
<dbReference type="EMBL" id="JAPFFF010000006">
    <property type="protein sequence ID" value="KAK8887698.1"/>
    <property type="molecule type" value="Genomic_DNA"/>
</dbReference>
<evidence type="ECO:0000313" key="2">
    <source>
        <dbReference type="EMBL" id="KAK8887698.1"/>
    </source>
</evidence>
<organism evidence="2 3">
    <name type="scientific">Tritrichomonas musculus</name>
    <dbReference type="NCBI Taxonomy" id="1915356"/>
    <lineage>
        <taxon>Eukaryota</taxon>
        <taxon>Metamonada</taxon>
        <taxon>Parabasalia</taxon>
        <taxon>Tritrichomonadida</taxon>
        <taxon>Tritrichomonadidae</taxon>
        <taxon>Tritrichomonas</taxon>
    </lineage>
</organism>
<keyword evidence="3" id="KW-1185">Reference proteome</keyword>
<accession>A0ABR2KA02</accession>
<feature type="region of interest" description="Disordered" evidence="1">
    <location>
        <begin position="160"/>
        <end position="184"/>
    </location>
</feature>
<gene>
    <name evidence="2" type="ORF">M9Y10_038752</name>
</gene>
<protein>
    <submittedName>
        <fullName evidence="2">Uncharacterized protein</fullName>
    </submittedName>
</protein>
<feature type="compositionally biased region" description="Basic and acidic residues" evidence="1">
    <location>
        <begin position="160"/>
        <end position="169"/>
    </location>
</feature>
<comment type="caution">
    <text evidence="2">The sequence shown here is derived from an EMBL/GenBank/DDBJ whole genome shotgun (WGS) entry which is preliminary data.</text>
</comment>
<sequence>MQNRIDQIETKIINLRKMVRDYGEGKTPKNFRNSKTASKSAKISKRKPKQKKIYDEIPQEVLDKSYSIYRSSKFLEKFFENKYFNKWISRYFEIQPKRQNNELNEPKEHSDHEEININKSNDINENSNIDSSTNIGEIMSDHEEEEQLLSDLNDEYRIGLDEHTEDKSKISLPIDDEDFSHENL</sequence>
<feature type="compositionally biased region" description="Basic and acidic residues" evidence="1">
    <location>
        <begin position="102"/>
        <end position="116"/>
    </location>
</feature>
<feature type="region of interest" description="Disordered" evidence="1">
    <location>
        <begin position="102"/>
        <end position="134"/>
    </location>
</feature>
<proteinExistence type="predicted"/>
<feature type="region of interest" description="Disordered" evidence="1">
    <location>
        <begin position="24"/>
        <end position="50"/>
    </location>
</feature>